<sequence length="108" mass="12563">MRVWLGVLLMAVIVGELQAGQVVVRKSSEPFDAFAVRDQVQRDFEWRESLRLQQQIQILQSLPLGCALFKHPYAYYRCGASFYRPYLYQTDNHPGQQLYIQIDPPSSK</sequence>
<evidence type="ECO:0000313" key="2">
    <source>
        <dbReference type="Proteomes" id="UP000198233"/>
    </source>
</evidence>
<dbReference type="RefSeq" id="WP_088905366.1">
    <property type="nucleotide sequence ID" value="NZ_CP022272.1"/>
</dbReference>
<proteinExistence type="predicted"/>
<reference evidence="1 2" key="1">
    <citation type="submission" date="2017-06" db="EMBL/GenBank/DDBJ databases">
        <title>Complete genome sequence of Shewanella marisflavi EP1 associated with anaerobic 2,4-dinitrotoluene reduction and salt tolerance.</title>
        <authorList>
            <person name="Huang J."/>
        </authorList>
    </citation>
    <scope>NUCLEOTIDE SEQUENCE [LARGE SCALE GENOMIC DNA]</scope>
    <source>
        <strain evidence="1 2">EP1</strain>
    </source>
</reference>
<evidence type="ECO:0000313" key="1">
    <source>
        <dbReference type="EMBL" id="ASJ97838.1"/>
    </source>
</evidence>
<organism evidence="1 2">
    <name type="scientific">Shewanella marisflavi</name>
    <dbReference type="NCBI Taxonomy" id="260364"/>
    <lineage>
        <taxon>Bacteria</taxon>
        <taxon>Pseudomonadati</taxon>
        <taxon>Pseudomonadota</taxon>
        <taxon>Gammaproteobacteria</taxon>
        <taxon>Alteromonadales</taxon>
        <taxon>Shewanellaceae</taxon>
        <taxon>Shewanella</taxon>
    </lineage>
</organism>
<accession>A0AAC9XPP2</accession>
<dbReference type="Proteomes" id="UP000198233">
    <property type="component" value="Chromosome"/>
</dbReference>
<protein>
    <submittedName>
        <fullName evidence="1">Uncharacterized protein</fullName>
    </submittedName>
</protein>
<gene>
    <name evidence="1" type="ORF">CFF01_15265</name>
</gene>
<dbReference type="AlphaFoldDB" id="A0AAC9XPP2"/>
<dbReference type="EMBL" id="CP022272">
    <property type="protein sequence ID" value="ASJ97838.1"/>
    <property type="molecule type" value="Genomic_DNA"/>
</dbReference>
<dbReference type="KEGG" id="smav:CFF01_15265"/>
<name>A0AAC9XPP2_9GAMM</name>